<proteinExistence type="predicted"/>
<comment type="caution">
    <text evidence="2">The sequence shown here is derived from an EMBL/GenBank/DDBJ whole genome shotgun (WGS) entry which is preliminary data.</text>
</comment>
<evidence type="ECO:0000256" key="1">
    <source>
        <dbReference type="SAM" id="MobiDB-lite"/>
    </source>
</evidence>
<keyword evidence="3" id="KW-1185">Reference proteome</keyword>
<accession>A0ABN8XK18</accession>
<evidence type="ECO:0000313" key="2">
    <source>
        <dbReference type="EMBL" id="CAI9149214.1"/>
    </source>
</evidence>
<reference evidence="2" key="1">
    <citation type="submission" date="2023-04" db="EMBL/GenBank/DDBJ databases">
        <authorList>
            <consortium name="ELIXIR-Norway"/>
        </authorList>
    </citation>
    <scope>NUCLEOTIDE SEQUENCE [LARGE SCALE GENOMIC DNA]</scope>
</reference>
<protein>
    <submittedName>
        <fullName evidence="2">Uncharacterized protein</fullName>
    </submittedName>
</protein>
<sequence>MSAHSTVTLRTGLLSRPQVPAAEIQIIGRSTLSKCSRCFCALVSGRNRHPLPRSACRLGTQRGETVRKVMQSKNDSKLQWFIFNVAGKTKAVARTAGKARRHEAFKYCNECAILPSRAFTLASFLRQTHKCQGPIELETPFNHVRLRITTSGFAFFFRKCFPYARRVRRQPRRIIQRPPRRLSWRSGTSTPGLLPVGIACMVASERPQAVTCAIGASVCDVVTENTQHWSRCALGPEGGAVTCRHRQACAEGTWLGSRASPEREHASCKLESWPRFAVMYADKWVITRLLVAWSDVGSVSSSAVLQAERRLRTHHSGSGLLAGSTGQRETRLQQTSCG</sequence>
<feature type="compositionally biased region" description="Polar residues" evidence="1">
    <location>
        <begin position="324"/>
        <end position="338"/>
    </location>
</feature>
<organism evidence="2 3">
    <name type="scientific">Rangifer tarandus platyrhynchus</name>
    <name type="common">Svalbard reindeer</name>
    <dbReference type="NCBI Taxonomy" id="3082113"/>
    <lineage>
        <taxon>Eukaryota</taxon>
        <taxon>Metazoa</taxon>
        <taxon>Chordata</taxon>
        <taxon>Craniata</taxon>
        <taxon>Vertebrata</taxon>
        <taxon>Euteleostomi</taxon>
        <taxon>Mammalia</taxon>
        <taxon>Eutheria</taxon>
        <taxon>Laurasiatheria</taxon>
        <taxon>Artiodactyla</taxon>
        <taxon>Ruminantia</taxon>
        <taxon>Pecora</taxon>
        <taxon>Cervidae</taxon>
        <taxon>Odocoileinae</taxon>
        <taxon>Rangifer</taxon>
    </lineage>
</organism>
<dbReference type="EMBL" id="CATKSN020000182">
    <property type="protein sequence ID" value="CAI9149214.1"/>
    <property type="molecule type" value="Genomic_DNA"/>
</dbReference>
<feature type="region of interest" description="Disordered" evidence="1">
    <location>
        <begin position="316"/>
        <end position="338"/>
    </location>
</feature>
<evidence type="ECO:0000313" key="3">
    <source>
        <dbReference type="Proteomes" id="UP001176941"/>
    </source>
</evidence>
<gene>
    <name evidence="2" type="ORF">MRATA1EN1_LOCUS30832</name>
</gene>
<dbReference type="Proteomes" id="UP001176941">
    <property type="component" value="Unassembled WGS sequence"/>
</dbReference>
<name>A0ABN8XK18_RANTA</name>